<organism evidence="1 2">
    <name type="scientific">Fermentimicrarchaeum limneticum</name>
    <dbReference type="NCBI Taxonomy" id="2795018"/>
    <lineage>
        <taxon>Archaea</taxon>
        <taxon>Candidatus Micrarchaeota</taxon>
        <taxon>Candidatus Fermentimicrarchaeales</taxon>
        <taxon>Candidatus Fermentimicrarchaeaceae</taxon>
        <taxon>Candidatus Fermentimicrarchaeum</taxon>
    </lineage>
</organism>
<name>A0A7D5XKS2_FERL1</name>
<dbReference type="Proteomes" id="UP000510821">
    <property type="component" value="Plasmid pSv326-1"/>
</dbReference>
<dbReference type="AlphaFoldDB" id="A0A7D5XKS2"/>
<keyword evidence="1" id="KW-0614">Plasmid</keyword>
<accession>A0A7D5XKS2</accession>
<proteinExistence type="predicted"/>
<evidence type="ECO:0000313" key="1">
    <source>
        <dbReference type="EMBL" id="QLJ53489.1"/>
    </source>
</evidence>
<sequence>MGIKWGKPKAVGEETGKRALLEYNFKEYMQRQGVDPAYFDPHEVDETLTYHENWEHLKGTYGIQKDVAYEQERAYRAQTEAATKEAQKGLSIFGVVTDTSQIGGGSIKKNAGAVGSSKQGILPQKEQRQERGGLWGRMSGFTSRVVSGGGGFLSKVSVRGGGMIVSELGHLKHPRKPDVARFIPRPIRVGREDVSRSIIGIPAGHSGLRPVQASFRSPTSIFGDGKKKMRLF</sequence>
<protein>
    <submittedName>
        <fullName evidence="1">Uncharacterized protein</fullName>
    </submittedName>
</protein>
<dbReference type="EMBL" id="CP058999">
    <property type="protein sequence ID" value="QLJ53489.1"/>
    <property type="molecule type" value="Genomic_DNA"/>
</dbReference>
<dbReference type="KEGG" id="flt:Sv326_1314"/>
<evidence type="ECO:0000313" key="2">
    <source>
        <dbReference type="Proteomes" id="UP000510821"/>
    </source>
</evidence>
<geneLocation type="plasmid" evidence="2">
    <name>psv326-1</name>
</geneLocation>
<reference evidence="2" key="1">
    <citation type="submission" date="2020-07" db="EMBL/GenBank/DDBJ databases">
        <title>Metabolic diversity and evolutionary history of the archaeal phylum ###Micrarchaeota### uncovered from a freshwater lake metagenome.</title>
        <authorList>
            <person name="Kadnikov V.V."/>
            <person name="Savvichev A.S."/>
            <person name="Mardanov A.V."/>
            <person name="Beletsky A.V."/>
            <person name="Chupakov A.V."/>
            <person name="Kokryatskaya N.M."/>
            <person name="Pimenov N.V."/>
            <person name="Ravin N.V."/>
        </authorList>
    </citation>
    <scope>NUCLEOTIDE SEQUENCE [LARGE SCALE GENOMIC DNA]</scope>
    <source>
        <plasmid evidence="2">psv326-1</plasmid>
    </source>
</reference>
<gene>
    <name evidence="1" type="ORF">Sv326_1314</name>
</gene>